<dbReference type="PANTHER" id="PTHR46972:SF1">
    <property type="entry name" value="FAD DEPENDENT OXIDOREDUCTASE DOMAIN-CONTAINING PROTEIN"/>
    <property type="match status" value="1"/>
</dbReference>
<evidence type="ECO:0000256" key="3">
    <source>
        <dbReference type="ARBA" id="ARBA00023002"/>
    </source>
</evidence>
<dbReference type="RefSeq" id="XP_001228553.1">
    <property type="nucleotide sequence ID" value="XM_001228552.1"/>
</dbReference>
<feature type="domain" description="FAD-binding" evidence="6">
    <location>
        <begin position="311"/>
        <end position="360"/>
    </location>
</feature>
<dbReference type="GeneID" id="4396271"/>
<evidence type="ECO:0000256" key="1">
    <source>
        <dbReference type="ARBA" id="ARBA00022630"/>
    </source>
</evidence>
<dbReference type="STRING" id="306901.Q2GN28"/>
<evidence type="ECO:0000313" key="7">
    <source>
        <dbReference type="EMBL" id="EAQ84222.1"/>
    </source>
</evidence>
<keyword evidence="1" id="KW-0285">Flavoprotein</keyword>
<protein>
    <recommendedName>
        <fullName evidence="6">FAD-binding domain-containing protein</fullName>
    </recommendedName>
</protein>
<name>Q2GN28_CHAGB</name>
<evidence type="ECO:0000259" key="6">
    <source>
        <dbReference type="Pfam" id="PF01494"/>
    </source>
</evidence>
<dbReference type="OMA" id="NCAMADA"/>
<dbReference type="InterPro" id="IPR036188">
    <property type="entry name" value="FAD/NAD-bd_sf"/>
</dbReference>
<gene>
    <name evidence="7" type="ORF">CHGG_10626</name>
</gene>
<keyword evidence="4" id="KW-0503">Monooxygenase</keyword>
<dbReference type="GO" id="GO:0071949">
    <property type="term" value="F:FAD binding"/>
    <property type="evidence" value="ECO:0007669"/>
    <property type="project" value="InterPro"/>
</dbReference>
<dbReference type="Gene3D" id="3.50.50.60">
    <property type="entry name" value="FAD/NAD(P)-binding domain"/>
    <property type="match status" value="1"/>
</dbReference>
<dbReference type="AlphaFoldDB" id="Q2GN28"/>
<dbReference type="VEuPathDB" id="FungiDB:CHGG_10626"/>
<dbReference type="EMBL" id="CH408035">
    <property type="protein sequence ID" value="EAQ84222.1"/>
    <property type="molecule type" value="Genomic_DNA"/>
</dbReference>
<dbReference type="InterPro" id="IPR002938">
    <property type="entry name" value="FAD-bd"/>
</dbReference>
<proteinExistence type="predicted"/>
<dbReference type="SUPFAM" id="SSF51905">
    <property type="entry name" value="FAD/NAD(P)-binding domain"/>
    <property type="match status" value="1"/>
</dbReference>
<dbReference type="PANTHER" id="PTHR46972">
    <property type="entry name" value="MONOOXYGENASE ASQM-RELATED"/>
    <property type="match status" value="1"/>
</dbReference>
<dbReference type="OrthoDB" id="655030at2759"/>
<dbReference type="PRINTS" id="PR00420">
    <property type="entry name" value="RNGMNOXGNASE"/>
</dbReference>
<dbReference type="eggNOG" id="KOG2614">
    <property type="taxonomic scope" value="Eukaryota"/>
</dbReference>
<dbReference type="Pfam" id="PF01494">
    <property type="entry name" value="FAD_binding_3"/>
    <property type="match status" value="1"/>
</dbReference>
<keyword evidence="2" id="KW-0274">FAD</keyword>
<accession>Q2GN28</accession>
<dbReference type="InParanoid" id="Q2GN28"/>
<evidence type="ECO:0000256" key="4">
    <source>
        <dbReference type="ARBA" id="ARBA00023033"/>
    </source>
</evidence>
<reference evidence="8" key="1">
    <citation type="journal article" date="2015" name="Genome Announc.">
        <title>Draft genome sequence of the cellulolytic fungus Chaetomium globosum.</title>
        <authorList>
            <person name="Cuomo C.A."/>
            <person name="Untereiner W.A."/>
            <person name="Ma L.-J."/>
            <person name="Grabherr M."/>
            <person name="Birren B.W."/>
        </authorList>
    </citation>
    <scope>NUCLEOTIDE SEQUENCE [LARGE SCALE GENOMIC DNA]</scope>
    <source>
        <strain evidence="8">ATCC 6205 / CBS 148.51 / DSM 1962 / NBRC 6347 / NRRL 1970</strain>
    </source>
</reference>
<feature type="region of interest" description="Disordered" evidence="5">
    <location>
        <begin position="31"/>
        <end position="64"/>
    </location>
</feature>
<keyword evidence="3" id="KW-0560">Oxidoreductase</keyword>
<evidence type="ECO:0000256" key="5">
    <source>
        <dbReference type="SAM" id="MobiDB-lite"/>
    </source>
</evidence>
<dbReference type="GO" id="GO:0004497">
    <property type="term" value="F:monooxygenase activity"/>
    <property type="evidence" value="ECO:0007669"/>
    <property type="project" value="UniProtKB-KW"/>
</dbReference>
<dbReference type="HOGENOM" id="CLU_009665_4_0_1"/>
<evidence type="ECO:0000256" key="2">
    <source>
        <dbReference type="ARBA" id="ARBA00022827"/>
    </source>
</evidence>
<keyword evidence="8" id="KW-1185">Reference proteome</keyword>
<dbReference type="Proteomes" id="UP000001056">
    <property type="component" value="Unassembled WGS sequence"/>
</dbReference>
<organism evidence="7 8">
    <name type="scientific">Chaetomium globosum (strain ATCC 6205 / CBS 148.51 / DSM 1962 / NBRC 6347 / NRRL 1970)</name>
    <name type="common">Soil fungus</name>
    <dbReference type="NCBI Taxonomy" id="306901"/>
    <lineage>
        <taxon>Eukaryota</taxon>
        <taxon>Fungi</taxon>
        <taxon>Dikarya</taxon>
        <taxon>Ascomycota</taxon>
        <taxon>Pezizomycotina</taxon>
        <taxon>Sordariomycetes</taxon>
        <taxon>Sordariomycetidae</taxon>
        <taxon>Sordariales</taxon>
        <taxon>Chaetomiaceae</taxon>
        <taxon>Chaetomium</taxon>
    </lineage>
</organism>
<sequence>MPTPIAIIGAGPAGLTLATLLTRHSIPYTLFERSTAPPSPSPSFSPSPSSSPSHTAGGSLDIRPGTGQLALREAGLFDEFRRMARYEDTVVSVFDRAGRRVFRMGQGRDAPEIDRGELARVLLGGVPGENVRWGCGLERAERGGDGRVVLRFGNGEVVSGWRLVVGADGAWSQLGWRADAVRSRTLRQRTRNGATLREGSTATIRSGASLAQRAGAGMSMTVGDKKLILTQRQGDGSYRTYFGLEVPEDFFRGEGVNLDDLDSTRQLLAGLFIGWADEYQHMIRHSTDFRVWRLCSFAVEDIKWKSVPDATLIGDAAHLSVPNGEGVNLAMADALDLAKKIAEHGLDGLDKAVEEYEAGMFPRGAKSVSEGLGMTKYMFAEGPGPFVDLMKSYGAVDE</sequence>
<evidence type="ECO:0000313" key="8">
    <source>
        <dbReference type="Proteomes" id="UP000001056"/>
    </source>
</evidence>